<dbReference type="InterPro" id="IPR029058">
    <property type="entry name" value="AB_hydrolase_fold"/>
</dbReference>
<dbReference type="PATRIC" id="fig|1641875.4.peg.4068"/>
<dbReference type="Proteomes" id="UP000051295">
    <property type="component" value="Unassembled WGS sequence"/>
</dbReference>
<dbReference type="SUPFAM" id="SSF53474">
    <property type="entry name" value="alpha/beta-Hydrolases"/>
    <property type="match status" value="1"/>
</dbReference>
<dbReference type="InterPro" id="IPR000073">
    <property type="entry name" value="AB_hydrolase_1"/>
</dbReference>
<dbReference type="AlphaFoldDB" id="A0A0T5NW36"/>
<comment type="caution">
    <text evidence="2">The sequence shown here is derived from an EMBL/GenBank/DDBJ whole genome shotgun (WGS) entry which is preliminary data.</text>
</comment>
<organism evidence="2 3">
    <name type="scientific">Roseovarius atlanticus</name>
    <dbReference type="NCBI Taxonomy" id="1641875"/>
    <lineage>
        <taxon>Bacteria</taxon>
        <taxon>Pseudomonadati</taxon>
        <taxon>Pseudomonadota</taxon>
        <taxon>Alphaproteobacteria</taxon>
        <taxon>Rhodobacterales</taxon>
        <taxon>Roseobacteraceae</taxon>
        <taxon>Roseovarius</taxon>
    </lineage>
</organism>
<keyword evidence="3" id="KW-1185">Reference proteome</keyword>
<dbReference type="RefSeq" id="WP_057792200.1">
    <property type="nucleotide sequence ID" value="NZ_LAXJ01000007.1"/>
</dbReference>
<evidence type="ECO:0000313" key="2">
    <source>
        <dbReference type="EMBL" id="KRS13145.1"/>
    </source>
</evidence>
<protein>
    <recommendedName>
        <fullName evidence="1">AB hydrolase-1 domain-containing protein</fullName>
    </recommendedName>
</protein>
<feature type="domain" description="AB hydrolase-1" evidence="1">
    <location>
        <begin position="260"/>
        <end position="510"/>
    </location>
</feature>
<dbReference type="STRING" id="1641875.XM53_08340"/>
<evidence type="ECO:0000313" key="3">
    <source>
        <dbReference type="Proteomes" id="UP000051295"/>
    </source>
</evidence>
<evidence type="ECO:0000259" key="1">
    <source>
        <dbReference type="Pfam" id="PF00561"/>
    </source>
</evidence>
<gene>
    <name evidence="2" type="ORF">XM53_08340</name>
</gene>
<dbReference type="GO" id="GO:0006355">
    <property type="term" value="P:regulation of DNA-templated transcription"/>
    <property type="evidence" value="ECO:0007669"/>
    <property type="project" value="InterPro"/>
</dbReference>
<proteinExistence type="predicted"/>
<dbReference type="GO" id="GO:0003677">
    <property type="term" value="F:DNA binding"/>
    <property type="evidence" value="ECO:0007669"/>
    <property type="project" value="InterPro"/>
</dbReference>
<dbReference type="SUPFAM" id="SSF46894">
    <property type="entry name" value="C-terminal effector domain of the bipartite response regulators"/>
    <property type="match status" value="1"/>
</dbReference>
<dbReference type="EMBL" id="LAXJ01000007">
    <property type="protein sequence ID" value="KRS13145.1"/>
    <property type="molecule type" value="Genomic_DNA"/>
</dbReference>
<reference evidence="2 3" key="1">
    <citation type="submission" date="2015-04" db="EMBL/GenBank/DDBJ databases">
        <title>The draft genome sequence of Roseovarius sp.R12b.</title>
        <authorList>
            <person name="Li G."/>
            <person name="Lai Q."/>
            <person name="Shao Z."/>
            <person name="Yan P."/>
        </authorList>
    </citation>
    <scope>NUCLEOTIDE SEQUENCE [LARGE SCALE GENOMIC DNA]</scope>
    <source>
        <strain evidence="2 3">R12B</strain>
    </source>
</reference>
<dbReference type="InterPro" id="IPR016032">
    <property type="entry name" value="Sig_transdc_resp-reg_C-effctor"/>
</dbReference>
<dbReference type="Pfam" id="PF00561">
    <property type="entry name" value="Abhydrolase_1"/>
    <property type="match status" value="1"/>
</dbReference>
<sequence>MPVGDYDADLASVFSILPRDKAREARDYVAKRLKVAEAAIEDDLAWADFDMSGKPLRGGLSSITDHSTRILPAGTDNPAVAAILDNVARHGLAAGQISWNAKAQMLFWYVPITPSNRDSVGKRRLRGFAVTQLLFSEFLDIFNDESGLTQAEIRTVFQVIGGASLRAAADLDALSYETKRAHLKNACGKLMCSGQRELITKLLGQMVHFISISEGEASHAGFVEPFFARYLSQDARLLSRRLSGGRLVNFVEFGPATGTPVLLCHGVLFALLMRDASPHLAQLGLRVITPIREGYLEIRPTSSLFGQDDLLRQWVDDAHGLIREYIGHPCAVLGNSTGARAAVRLAYEAPGDVTALTLVSPTLLQAETLREGKLGGFFDAVRGLVTNSRLFKAVTWRFKKYYLSEKTCRAALIQLFGGNASDHAVLERPFANGDSSYAMFSDIYTSSLRGVAADFGFDFRSVHQEMQALKMPMSILHGRDDPMLSSAEMSAQLPATLAGKVTTIEGGHFIGATAAETVWDRVADTTG</sequence>
<accession>A0A0T5NW36</accession>
<name>A0A0T5NW36_9RHOB</name>
<dbReference type="OrthoDB" id="8107794at2"/>
<dbReference type="Gene3D" id="3.40.50.1820">
    <property type="entry name" value="alpha/beta hydrolase"/>
    <property type="match status" value="1"/>
</dbReference>